<organism evidence="4 5">
    <name type="scientific">Phyllobacterium endophyticum</name>
    <dbReference type="NCBI Taxonomy" id="1149773"/>
    <lineage>
        <taxon>Bacteria</taxon>
        <taxon>Pseudomonadati</taxon>
        <taxon>Pseudomonadota</taxon>
        <taxon>Alphaproteobacteria</taxon>
        <taxon>Hyphomicrobiales</taxon>
        <taxon>Phyllobacteriaceae</taxon>
        <taxon>Phyllobacterium</taxon>
    </lineage>
</organism>
<dbReference type="NCBIfam" id="TIGR03871">
    <property type="entry name" value="ABC_peri_MoxJ_2"/>
    <property type="match status" value="1"/>
</dbReference>
<dbReference type="InterPro" id="IPR022448">
    <property type="entry name" value="Quinoprotein_dehydrogenase"/>
</dbReference>
<evidence type="ECO:0000256" key="2">
    <source>
        <dbReference type="SAM" id="SignalP"/>
    </source>
</evidence>
<dbReference type="PANTHER" id="PTHR35936:SF17">
    <property type="entry name" value="ARGININE-BINDING EXTRACELLULAR PROTEIN ARTP"/>
    <property type="match status" value="1"/>
</dbReference>
<dbReference type="Proteomes" id="UP000241158">
    <property type="component" value="Unassembled WGS sequence"/>
</dbReference>
<dbReference type="Pfam" id="PF00497">
    <property type="entry name" value="SBP_bac_3"/>
    <property type="match status" value="1"/>
</dbReference>
<evidence type="ECO:0000313" key="5">
    <source>
        <dbReference type="Proteomes" id="UP000241158"/>
    </source>
</evidence>
<dbReference type="RefSeq" id="WP_106717669.1">
    <property type="nucleotide sequence ID" value="NZ_JACHXT010000003.1"/>
</dbReference>
<proteinExistence type="predicted"/>
<keyword evidence="5" id="KW-1185">Reference proteome</keyword>
<dbReference type="EMBL" id="PGGN01000003">
    <property type="protein sequence ID" value="PSH56910.1"/>
    <property type="molecule type" value="Genomic_DNA"/>
</dbReference>
<sequence length="273" mass="30110">MFSASHRLLVFTALISAVFTVAADTRELRVCADPNNLPFSNKDENGFENRIIRILADELNAEVTYVWWAQRRGFVRETLQARRCDIVPGTAASMGMLSTTKPYYRSTYVFVTRRSDNLHISSLDDPLLHSKRIGVQLVGDDGSNTPPAHALARRGLAKNMRGYPVYGNYADAAPGREVISALDRGDIDIAVVWGPTAGYFALLDNVKLEVMPVTPQIDLPMLPMVFDIAMGVRREDAGLRSDIDAAMAKRRKDIDAVLAAYGVPRSDIPGAEK</sequence>
<dbReference type="AlphaFoldDB" id="A0A2P7ARW3"/>
<dbReference type="SUPFAM" id="SSF53850">
    <property type="entry name" value="Periplasmic binding protein-like II"/>
    <property type="match status" value="1"/>
</dbReference>
<dbReference type="OrthoDB" id="176845at2"/>
<evidence type="ECO:0000313" key="4">
    <source>
        <dbReference type="EMBL" id="PSH56910.1"/>
    </source>
</evidence>
<dbReference type="PANTHER" id="PTHR35936">
    <property type="entry name" value="MEMBRANE-BOUND LYTIC MUREIN TRANSGLYCOSYLASE F"/>
    <property type="match status" value="1"/>
</dbReference>
<keyword evidence="1 2" id="KW-0732">Signal</keyword>
<dbReference type="InterPro" id="IPR001638">
    <property type="entry name" value="Solute-binding_3/MltF_N"/>
</dbReference>
<feature type="signal peptide" evidence="2">
    <location>
        <begin position="1"/>
        <end position="22"/>
    </location>
</feature>
<dbReference type="Gene3D" id="3.40.190.10">
    <property type="entry name" value="Periplasmic binding protein-like II"/>
    <property type="match status" value="2"/>
</dbReference>
<accession>A0A2P7ARW3</accession>
<feature type="domain" description="Solute-binding protein family 3/N-terminal" evidence="3">
    <location>
        <begin position="27"/>
        <end position="264"/>
    </location>
</feature>
<protein>
    <submittedName>
        <fullName evidence="4">Quinoprotein dehydrogenase-associated putative ABC transporter substrate-binding protein</fullName>
    </submittedName>
</protein>
<comment type="caution">
    <text evidence="4">The sequence shown here is derived from an EMBL/GenBank/DDBJ whole genome shotgun (WGS) entry which is preliminary data.</text>
</comment>
<dbReference type="SMART" id="SM00062">
    <property type="entry name" value="PBPb"/>
    <property type="match status" value="1"/>
</dbReference>
<name>A0A2P7ARW3_9HYPH</name>
<gene>
    <name evidence="4" type="ORF">CU100_16520</name>
</gene>
<feature type="chain" id="PRO_5015111919" evidence="2">
    <location>
        <begin position="23"/>
        <end position="273"/>
    </location>
</feature>
<evidence type="ECO:0000259" key="3">
    <source>
        <dbReference type="SMART" id="SM00062"/>
    </source>
</evidence>
<evidence type="ECO:0000256" key="1">
    <source>
        <dbReference type="ARBA" id="ARBA00022729"/>
    </source>
</evidence>
<reference evidence="5" key="1">
    <citation type="submission" date="2017-11" db="EMBL/GenBank/DDBJ databases">
        <authorList>
            <person name="Kuznetsova I."/>
            <person name="Sazanova A."/>
            <person name="Chirak E."/>
            <person name="Safronova V."/>
            <person name="Willems A."/>
        </authorList>
    </citation>
    <scope>NUCLEOTIDE SEQUENCE [LARGE SCALE GENOMIC DNA]</scope>
    <source>
        <strain evidence="5">PEPV15</strain>
    </source>
</reference>